<protein>
    <submittedName>
        <fullName evidence="1">Uncharacterized protein</fullName>
    </submittedName>
</protein>
<keyword evidence="2" id="KW-1185">Reference proteome</keyword>
<evidence type="ECO:0000313" key="2">
    <source>
        <dbReference type="Proteomes" id="UP001235939"/>
    </source>
</evidence>
<reference evidence="1 2" key="1">
    <citation type="submission" date="2022-01" db="EMBL/GenBank/DDBJ databases">
        <title>A chromosomal length assembly of Cordylochernes scorpioides.</title>
        <authorList>
            <person name="Zeh D."/>
            <person name="Zeh J."/>
        </authorList>
    </citation>
    <scope>NUCLEOTIDE SEQUENCE [LARGE SCALE GENOMIC DNA]</scope>
    <source>
        <strain evidence="1">IN4F17</strain>
        <tissue evidence="1">Whole Body</tissue>
    </source>
</reference>
<dbReference type="Proteomes" id="UP001235939">
    <property type="component" value="Chromosome 13"/>
</dbReference>
<organism evidence="1 2">
    <name type="scientific">Cordylochernes scorpioides</name>
    <dbReference type="NCBI Taxonomy" id="51811"/>
    <lineage>
        <taxon>Eukaryota</taxon>
        <taxon>Metazoa</taxon>
        <taxon>Ecdysozoa</taxon>
        <taxon>Arthropoda</taxon>
        <taxon>Chelicerata</taxon>
        <taxon>Arachnida</taxon>
        <taxon>Pseudoscorpiones</taxon>
        <taxon>Cheliferoidea</taxon>
        <taxon>Chernetidae</taxon>
        <taxon>Cordylochernes</taxon>
    </lineage>
</organism>
<gene>
    <name evidence="1" type="ORF">LAZ67_13000306</name>
</gene>
<dbReference type="EMBL" id="CP092875">
    <property type="protein sequence ID" value="UYV75449.1"/>
    <property type="molecule type" value="Genomic_DNA"/>
</dbReference>
<proteinExistence type="predicted"/>
<accession>A0ABY6L2T3</accession>
<evidence type="ECO:0000313" key="1">
    <source>
        <dbReference type="EMBL" id="UYV75449.1"/>
    </source>
</evidence>
<name>A0ABY6L2T3_9ARAC</name>
<dbReference type="PANTHER" id="PTHR47331">
    <property type="entry name" value="PHD-TYPE DOMAIN-CONTAINING PROTEIN"/>
    <property type="match status" value="1"/>
</dbReference>
<sequence length="114" mass="12590">MQVLIFGATSSPCSAIQVKNENAMQHELVNHELAHTFVNDFYVDDCLTGAGSEKNCMYLRRELSEVNVAGRFHLCKFNSNSRAVIESIPEDIRTKGVKSLNEKSAISAGNVLVM</sequence>